<dbReference type="Proteomes" id="UP000626109">
    <property type="component" value="Unassembled WGS sequence"/>
</dbReference>
<proteinExistence type="predicted"/>
<gene>
    <name evidence="1" type="ORF">PGLA2088_LOCUS17231</name>
</gene>
<dbReference type="EMBL" id="CAJNNW010022656">
    <property type="protein sequence ID" value="CAE8669566.1"/>
    <property type="molecule type" value="Genomic_DNA"/>
</dbReference>
<protein>
    <submittedName>
        <fullName evidence="1">Uncharacterized protein</fullName>
    </submittedName>
</protein>
<dbReference type="AlphaFoldDB" id="A0A813J8N1"/>
<evidence type="ECO:0000313" key="2">
    <source>
        <dbReference type="Proteomes" id="UP000626109"/>
    </source>
</evidence>
<sequence>MVIPEEPFVHKFVWASRTFGGYDAEPYYNARAPEDLRRLGGQTSDSSVFGKHPPFHPTNLLQAWMMHRFMDDRRYWYQYTEWATLPHLLRFSSLASLMERLSALTREEGRRVSALMANHHAVMVADALGWWRAALSDLITDLDLRQ</sequence>
<name>A0A813J8N1_POLGL</name>
<evidence type="ECO:0000313" key="1">
    <source>
        <dbReference type="EMBL" id="CAE8669566.1"/>
    </source>
</evidence>
<accession>A0A813J8N1</accession>
<organism evidence="1 2">
    <name type="scientific">Polarella glacialis</name>
    <name type="common">Dinoflagellate</name>
    <dbReference type="NCBI Taxonomy" id="89957"/>
    <lineage>
        <taxon>Eukaryota</taxon>
        <taxon>Sar</taxon>
        <taxon>Alveolata</taxon>
        <taxon>Dinophyceae</taxon>
        <taxon>Suessiales</taxon>
        <taxon>Suessiaceae</taxon>
        <taxon>Polarella</taxon>
    </lineage>
</organism>
<comment type="caution">
    <text evidence="1">The sequence shown here is derived from an EMBL/GenBank/DDBJ whole genome shotgun (WGS) entry which is preliminary data.</text>
</comment>
<reference evidence="1" key="1">
    <citation type="submission" date="2021-02" db="EMBL/GenBank/DDBJ databases">
        <authorList>
            <person name="Dougan E. K."/>
            <person name="Rhodes N."/>
            <person name="Thang M."/>
            <person name="Chan C."/>
        </authorList>
    </citation>
    <scope>NUCLEOTIDE SEQUENCE</scope>
</reference>